<evidence type="ECO:0000313" key="2">
    <source>
        <dbReference type="EMBL" id="JAD77573.1"/>
    </source>
</evidence>
<name>A0A0A9CT26_ARUDO</name>
<dbReference type="AlphaFoldDB" id="A0A0A9CT26"/>
<proteinExistence type="predicted"/>
<feature type="region of interest" description="Disordered" evidence="1">
    <location>
        <begin position="267"/>
        <end position="304"/>
    </location>
</feature>
<feature type="compositionally biased region" description="Basic residues" evidence="1">
    <location>
        <begin position="291"/>
        <end position="304"/>
    </location>
</feature>
<protein>
    <submittedName>
        <fullName evidence="2">Uncharacterized protein</fullName>
    </submittedName>
</protein>
<reference evidence="2" key="2">
    <citation type="journal article" date="2015" name="Data Brief">
        <title>Shoot transcriptome of the giant reed, Arundo donax.</title>
        <authorList>
            <person name="Barrero R.A."/>
            <person name="Guerrero F.D."/>
            <person name="Moolhuijzen P."/>
            <person name="Goolsby J.A."/>
            <person name="Tidwell J."/>
            <person name="Bellgard S.E."/>
            <person name="Bellgard M.I."/>
        </authorList>
    </citation>
    <scope>NUCLEOTIDE SEQUENCE</scope>
    <source>
        <tissue evidence="2">Shoot tissue taken approximately 20 cm above the soil surface</tissue>
    </source>
</reference>
<feature type="compositionally biased region" description="Low complexity" evidence="1">
    <location>
        <begin position="276"/>
        <end position="288"/>
    </location>
</feature>
<sequence>MQDAADTIILGEPHLRLLLGIPRLEIGLPVEIHRLDMGDAAGVAGGEQHHVGRQGLVGRHPHDVPDAYVLPSLGLELARGARREHGGEAVVLRAVGAVAAEVLVGVLDGGDEEHEGEREHGRAAAEYGDLRQLVEHGDGEEVDVRQPPELLEQVARQESEHGVLGRPYGVPRERRRRRGVPHHDGAGLVVPVPTLALRQRRRVVGGAVAAAGGAEGVGDLDGEGEAVCTEGRLRLCRREQRRRWGMWRGDVVVGGGARRCGEERALRRHGGRRDGVASAPAASAAADLGGRRRGQRRKGWGAWR</sequence>
<dbReference type="EMBL" id="GBRH01220322">
    <property type="protein sequence ID" value="JAD77573.1"/>
    <property type="molecule type" value="Transcribed_RNA"/>
</dbReference>
<organism evidence="2">
    <name type="scientific">Arundo donax</name>
    <name type="common">Giant reed</name>
    <name type="synonym">Donax arundinaceus</name>
    <dbReference type="NCBI Taxonomy" id="35708"/>
    <lineage>
        <taxon>Eukaryota</taxon>
        <taxon>Viridiplantae</taxon>
        <taxon>Streptophyta</taxon>
        <taxon>Embryophyta</taxon>
        <taxon>Tracheophyta</taxon>
        <taxon>Spermatophyta</taxon>
        <taxon>Magnoliopsida</taxon>
        <taxon>Liliopsida</taxon>
        <taxon>Poales</taxon>
        <taxon>Poaceae</taxon>
        <taxon>PACMAD clade</taxon>
        <taxon>Arundinoideae</taxon>
        <taxon>Arundineae</taxon>
        <taxon>Arundo</taxon>
    </lineage>
</organism>
<accession>A0A0A9CT26</accession>
<reference evidence="2" key="1">
    <citation type="submission" date="2014-09" db="EMBL/GenBank/DDBJ databases">
        <authorList>
            <person name="Magalhaes I.L.F."/>
            <person name="Oliveira U."/>
            <person name="Santos F.R."/>
            <person name="Vidigal T.H.D.A."/>
            <person name="Brescovit A.D."/>
            <person name="Santos A.J."/>
        </authorList>
    </citation>
    <scope>NUCLEOTIDE SEQUENCE</scope>
    <source>
        <tissue evidence="2">Shoot tissue taken approximately 20 cm above the soil surface</tissue>
    </source>
</reference>
<evidence type="ECO:0000256" key="1">
    <source>
        <dbReference type="SAM" id="MobiDB-lite"/>
    </source>
</evidence>